<dbReference type="Proteomes" id="UP000786693">
    <property type="component" value="Unassembled WGS sequence"/>
</dbReference>
<dbReference type="Pfam" id="PF14338">
    <property type="entry name" value="Mrr_N"/>
    <property type="match status" value="1"/>
</dbReference>
<keyword evidence="3" id="KW-1185">Reference proteome</keyword>
<evidence type="ECO:0000313" key="3">
    <source>
        <dbReference type="Proteomes" id="UP000786693"/>
    </source>
</evidence>
<comment type="caution">
    <text evidence="2">The sequence shown here is derived from an EMBL/GenBank/DDBJ whole genome shotgun (WGS) entry which is preliminary data.</text>
</comment>
<protein>
    <recommendedName>
        <fullName evidence="1">Restriction system protein Mrr-like N-terminal domain-containing protein</fullName>
    </recommendedName>
</protein>
<accession>A0ABQ4NIH9</accession>
<dbReference type="RefSeq" id="WP_220747711.1">
    <property type="nucleotide sequence ID" value="NZ_BPFH01000001.1"/>
</dbReference>
<name>A0ABQ4NIH9_9RHOB</name>
<dbReference type="EMBL" id="BPFH01000001">
    <property type="protein sequence ID" value="GIT94228.1"/>
    <property type="molecule type" value="Genomic_DNA"/>
</dbReference>
<sequence>MTGRLFTVEEGLLPSLPGMMLVTLRALRDMGGSATIQELDERVVALEGVTEAEQARVMSETDGRSRVAYDLSWSRTYLRCGGALANSARGV</sequence>
<evidence type="ECO:0000313" key="2">
    <source>
        <dbReference type="EMBL" id="GIT94228.1"/>
    </source>
</evidence>
<organism evidence="2 3">
    <name type="scientific">Jannaschia pagri</name>
    <dbReference type="NCBI Taxonomy" id="2829797"/>
    <lineage>
        <taxon>Bacteria</taxon>
        <taxon>Pseudomonadati</taxon>
        <taxon>Pseudomonadota</taxon>
        <taxon>Alphaproteobacteria</taxon>
        <taxon>Rhodobacterales</taxon>
        <taxon>Roseobacteraceae</taxon>
        <taxon>Jannaschia</taxon>
    </lineage>
</organism>
<dbReference type="InterPro" id="IPR025745">
    <property type="entry name" value="Mrr-like_N_dom"/>
</dbReference>
<feature type="domain" description="Restriction system protein Mrr-like N-terminal" evidence="1">
    <location>
        <begin position="19"/>
        <end position="91"/>
    </location>
</feature>
<evidence type="ECO:0000259" key="1">
    <source>
        <dbReference type="Pfam" id="PF14338"/>
    </source>
</evidence>
<reference evidence="2 3" key="1">
    <citation type="submission" date="2021-05" db="EMBL/GenBank/DDBJ databases">
        <title>Bacteria Genome sequencing.</title>
        <authorList>
            <person name="Takabe Y."/>
            <person name="Nakajima Y."/>
            <person name="Suzuki S."/>
            <person name="Shiozaki T."/>
        </authorList>
    </citation>
    <scope>NUCLEOTIDE SEQUENCE [LARGE SCALE GENOMIC DNA]</scope>
    <source>
        <strain evidence="2 3">AI_62</strain>
    </source>
</reference>
<proteinExistence type="predicted"/>
<gene>
    <name evidence="2" type="ORF">JANAI62_08510</name>
</gene>